<dbReference type="Pfam" id="PF02624">
    <property type="entry name" value="YcaO"/>
    <property type="match status" value="1"/>
</dbReference>
<sequence>MYKTNKNEFLKGVGLSDYLDEYIDALENPFSEDAAILPILKKIGRKFAYSLENFIGNQIYIKKQASPLDHVPPKFRKVIARLAKEGIITNCYNPRPIPDWPRIPALRITCGGLNPSGCSLNYEEAAKKTIAECFERYSLTLYDNKKFIYGSWAELKSKGALNPMLFGGFSESQLQKENYAKHRLDDNSKFMWMEVKSIFDKKKYLAPAQLIYLGYKNEKEEPVIRQTTTSGAAAGSSYDMALYNALCEAVERDSFVIHWLNKIAPPKINLDNVADESVRRLLSEYKKFNIDFAVFDITTDLNIPSVLTVIRENAPGRIKIYAAPRADLDIENAIKSSLSEALVAGFINESTPEEIKIWSSKEQENIKNIKDRLIYWSDPKRTGEADFLYGGSFKTLSVNEHRGADAKEKLPALKEILKNLGLDAYVVDATVPLAKEFGLTVLASLVPQLCPLYLNEHYKYLGVRRLYEAPVRMEILKNPKKEEEMNLTPHPML</sequence>
<name>A0A0G1K2H7_9BACT</name>
<dbReference type="InterPro" id="IPR003776">
    <property type="entry name" value="YcaO-like_dom"/>
</dbReference>
<reference evidence="2 3" key="1">
    <citation type="journal article" date="2015" name="Nature">
        <title>rRNA introns, odd ribosomes, and small enigmatic genomes across a large radiation of phyla.</title>
        <authorList>
            <person name="Brown C.T."/>
            <person name="Hug L.A."/>
            <person name="Thomas B.C."/>
            <person name="Sharon I."/>
            <person name="Castelle C.J."/>
            <person name="Singh A."/>
            <person name="Wilkins M.J."/>
            <person name="Williams K.H."/>
            <person name="Banfield J.F."/>
        </authorList>
    </citation>
    <scope>NUCLEOTIDE SEQUENCE [LARGE SCALE GENOMIC DNA]</scope>
</reference>
<dbReference type="Gene3D" id="3.30.40.250">
    <property type="match status" value="1"/>
</dbReference>
<feature type="domain" description="YcaO" evidence="1">
    <location>
        <begin position="117"/>
        <end position="493"/>
    </location>
</feature>
<dbReference type="AlphaFoldDB" id="A0A0G1K2H7"/>
<dbReference type="PANTHER" id="PTHR37809:SF1">
    <property type="entry name" value="RIBOSOMAL PROTEIN S12 METHYLTHIOTRANSFERASE ACCESSORY FACTOR YCAO"/>
    <property type="match status" value="1"/>
</dbReference>
<gene>
    <name evidence="2" type="ORF">UW74_C0028G0003</name>
</gene>
<comment type="caution">
    <text evidence="2">The sequence shown here is derived from an EMBL/GenBank/DDBJ whole genome shotgun (WGS) entry which is preliminary data.</text>
</comment>
<dbReference type="Proteomes" id="UP000034889">
    <property type="component" value="Unassembled WGS sequence"/>
</dbReference>
<dbReference type="EMBL" id="LCJM01000028">
    <property type="protein sequence ID" value="KKT78056.1"/>
    <property type="molecule type" value="Genomic_DNA"/>
</dbReference>
<proteinExistence type="predicted"/>
<dbReference type="PANTHER" id="PTHR37809">
    <property type="entry name" value="RIBOSOMAL PROTEIN S12 METHYLTHIOTRANSFERASE ACCESSORY FACTOR YCAO"/>
    <property type="match status" value="1"/>
</dbReference>
<evidence type="ECO:0000259" key="1">
    <source>
        <dbReference type="PROSITE" id="PS51664"/>
    </source>
</evidence>
<evidence type="ECO:0000313" key="2">
    <source>
        <dbReference type="EMBL" id="KKT78056.1"/>
    </source>
</evidence>
<dbReference type="NCBIfam" id="TIGR03604">
    <property type="entry name" value="TOMM_cyclo_SagD"/>
    <property type="match status" value="1"/>
</dbReference>
<dbReference type="InterPro" id="IPR027624">
    <property type="entry name" value="TOMM_cyclo_SagD"/>
</dbReference>
<organism evidence="2 3">
    <name type="scientific">Candidatus Giovannonibacteria bacterium GW2011_GWC2_44_8</name>
    <dbReference type="NCBI Taxonomy" id="1618657"/>
    <lineage>
        <taxon>Bacteria</taxon>
        <taxon>Candidatus Giovannoniibacteriota</taxon>
    </lineage>
</organism>
<dbReference type="Gene3D" id="3.30.1330.230">
    <property type="match status" value="1"/>
</dbReference>
<dbReference type="Gene3D" id="3.30.160.660">
    <property type="match status" value="1"/>
</dbReference>
<evidence type="ECO:0000313" key="3">
    <source>
        <dbReference type="Proteomes" id="UP000034889"/>
    </source>
</evidence>
<accession>A0A0G1K2H7</accession>
<dbReference type="PROSITE" id="PS51664">
    <property type="entry name" value="YCAO"/>
    <property type="match status" value="1"/>
</dbReference>
<protein>
    <recommendedName>
        <fullName evidence="1">YcaO domain-containing protein</fullName>
    </recommendedName>
</protein>